<proteinExistence type="predicted"/>
<dbReference type="Proteomes" id="UP000234323">
    <property type="component" value="Unassembled WGS sequence"/>
</dbReference>
<dbReference type="GO" id="GO:0004523">
    <property type="term" value="F:RNA-DNA hybrid ribonuclease activity"/>
    <property type="evidence" value="ECO:0007669"/>
    <property type="project" value="InterPro"/>
</dbReference>
<gene>
    <name evidence="2" type="ORF">RhiirA4_485319</name>
</gene>
<dbReference type="EMBL" id="LLXI01004791">
    <property type="protein sequence ID" value="PKY60956.1"/>
    <property type="molecule type" value="Genomic_DNA"/>
</dbReference>
<sequence length="303" mass="35568">MVFKKCEGCYLDDRTILERPHYRQEPCIFSGITKRTFFLENQKFATSKVLILNQAYVMPDITQHHFELKIRYDKFFINNPTHFMADDSRIYNNNLCDGSSEEKLSKNLIKEFVLKEMGYNNLGVEKLLTINNKLKNLNGKNVHIYIDGSVINSGSENILGMAGLNFYNENHNLIDEMYVTVENWITPIKAETLAFLIALILIYNIDNVYIYTDSETICKRFEELKNAYTFANARKIYKEQNNIYYWALIRTLLMEEKISIPTIIKIKAHSDNDYHNNLDAEIKHRIGDINRSYTINVEYGKYL</sequence>
<dbReference type="VEuPathDB" id="FungiDB:RhiirA1_468126"/>
<dbReference type="AlphaFoldDB" id="A0A2I1HQ26"/>
<dbReference type="Pfam" id="PF00075">
    <property type="entry name" value="RNase_H"/>
    <property type="match status" value="1"/>
</dbReference>
<reference evidence="2 3" key="1">
    <citation type="submission" date="2015-10" db="EMBL/GenBank/DDBJ databases">
        <title>Genome analyses suggest a sexual origin of heterokaryosis in a supposedly ancient asexual fungus.</title>
        <authorList>
            <person name="Ropars J."/>
            <person name="Sedzielewska K."/>
            <person name="Noel J."/>
            <person name="Charron P."/>
            <person name="Farinelli L."/>
            <person name="Marton T."/>
            <person name="Kruger M."/>
            <person name="Pelin A."/>
            <person name="Brachmann A."/>
            <person name="Corradi N."/>
        </authorList>
    </citation>
    <scope>NUCLEOTIDE SEQUENCE [LARGE SCALE GENOMIC DNA]</scope>
    <source>
        <strain evidence="2 3">A4</strain>
    </source>
</reference>
<dbReference type="VEuPathDB" id="FungiDB:FUN_001809"/>
<evidence type="ECO:0000259" key="1">
    <source>
        <dbReference type="Pfam" id="PF00075"/>
    </source>
</evidence>
<evidence type="ECO:0000313" key="3">
    <source>
        <dbReference type="Proteomes" id="UP000234323"/>
    </source>
</evidence>
<protein>
    <recommendedName>
        <fullName evidence="1">RNase H type-1 domain-containing protein</fullName>
    </recommendedName>
</protein>
<dbReference type="SUPFAM" id="SSF53098">
    <property type="entry name" value="Ribonuclease H-like"/>
    <property type="match status" value="1"/>
</dbReference>
<name>A0A2I1HQ26_9GLOM</name>
<dbReference type="GO" id="GO:0003676">
    <property type="term" value="F:nucleic acid binding"/>
    <property type="evidence" value="ECO:0007669"/>
    <property type="project" value="InterPro"/>
</dbReference>
<feature type="domain" description="RNase H type-1" evidence="1">
    <location>
        <begin position="140"/>
        <end position="277"/>
    </location>
</feature>
<comment type="caution">
    <text evidence="2">The sequence shown here is derived from an EMBL/GenBank/DDBJ whole genome shotgun (WGS) entry which is preliminary data.</text>
</comment>
<accession>A0A2I1HQ26</accession>
<evidence type="ECO:0000313" key="2">
    <source>
        <dbReference type="EMBL" id="PKY60956.1"/>
    </source>
</evidence>
<dbReference type="Gene3D" id="3.30.420.10">
    <property type="entry name" value="Ribonuclease H-like superfamily/Ribonuclease H"/>
    <property type="match status" value="1"/>
</dbReference>
<dbReference type="InterPro" id="IPR012337">
    <property type="entry name" value="RNaseH-like_sf"/>
</dbReference>
<dbReference type="InterPro" id="IPR002156">
    <property type="entry name" value="RNaseH_domain"/>
</dbReference>
<organism evidence="2 3">
    <name type="scientific">Rhizophagus irregularis</name>
    <dbReference type="NCBI Taxonomy" id="588596"/>
    <lineage>
        <taxon>Eukaryota</taxon>
        <taxon>Fungi</taxon>
        <taxon>Fungi incertae sedis</taxon>
        <taxon>Mucoromycota</taxon>
        <taxon>Glomeromycotina</taxon>
        <taxon>Glomeromycetes</taxon>
        <taxon>Glomerales</taxon>
        <taxon>Glomeraceae</taxon>
        <taxon>Rhizophagus</taxon>
    </lineage>
</organism>
<dbReference type="InterPro" id="IPR036397">
    <property type="entry name" value="RNaseH_sf"/>
</dbReference>
<keyword evidence="3" id="KW-1185">Reference proteome</keyword>